<dbReference type="Proteomes" id="UP000315816">
    <property type="component" value="Unassembled WGS sequence"/>
</dbReference>
<dbReference type="RefSeq" id="WP_142851947.1">
    <property type="nucleotide sequence ID" value="NZ_FXWW01000001.1"/>
</dbReference>
<dbReference type="InterPro" id="IPR029063">
    <property type="entry name" value="SAM-dependent_MTases_sf"/>
</dbReference>
<keyword evidence="2" id="KW-1185">Reference proteome</keyword>
<dbReference type="Gene3D" id="3.40.50.150">
    <property type="entry name" value="Vaccinia Virus protein VP39"/>
    <property type="match status" value="1"/>
</dbReference>
<accession>A0A545SYC6</accession>
<dbReference type="CDD" id="cd02440">
    <property type="entry name" value="AdoMet_MTases"/>
    <property type="match status" value="1"/>
</dbReference>
<evidence type="ECO:0000313" key="1">
    <source>
        <dbReference type="EMBL" id="TQV69967.1"/>
    </source>
</evidence>
<dbReference type="GO" id="GO:0008168">
    <property type="term" value="F:methyltransferase activity"/>
    <property type="evidence" value="ECO:0007669"/>
    <property type="project" value="UniProtKB-KW"/>
</dbReference>
<dbReference type="GO" id="GO:0032259">
    <property type="term" value="P:methylation"/>
    <property type="evidence" value="ECO:0007669"/>
    <property type="project" value="UniProtKB-KW"/>
</dbReference>
<organism evidence="1 2">
    <name type="scientific">Aliiroseovarius halocynthiae</name>
    <dbReference type="NCBI Taxonomy" id="985055"/>
    <lineage>
        <taxon>Bacteria</taxon>
        <taxon>Pseudomonadati</taxon>
        <taxon>Pseudomonadota</taxon>
        <taxon>Alphaproteobacteria</taxon>
        <taxon>Rhodobacterales</taxon>
        <taxon>Paracoccaceae</taxon>
        <taxon>Aliiroseovarius</taxon>
    </lineage>
</organism>
<sequence length="207" mass="22996">MTAQAFWDRKAPKYAQKPIADSAAYEDKLQHITALLRPTDRVLEIGCGTGGTARRIVQVAAQVTATDISAEMIRIARARSNEFAKGKLDFFQAEASQEIEGYPFDAVCAFSLLHLVDNIPEVLEAVFRQVKPGGYFISKTVCLMDAPRGMQLMVRLLTTARIAPKVNNISRVELTDHLTRAGFEIDQIKHFGKNHTSPFIVAHRPAE</sequence>
<protein>
    <submittedName>
        <fullName evidence="1">Class I SAM-dependent methyltransferase</fullName>
    </submittedName>
</protein>
<keyword evidence="1" id="KW-0489">Methyltransferase</keyword>
<dbReference type="OrthoDB" id="9765084at2"/>
<dbReference type="EMBL" id="VICH01000002">
    <property type="protein sequence ID" value="TQV69967.1"/>
    <property type="molecule type" value="Genomic_DNA"/>
</dbReference>
<dbReference type="Pfam" id="PF13489">
    <property type="entry name" value="Methyltransf_23"/>
    <property type="match status" value="1"/>
</dbReference>
<comment type="caution">
    <text evidence="1">The sequence shown here is derived from an EMBL/GenBank/DDBJ whole genome shotgun (WGS) entry which is preliminary data.</text>
</comment>
<name>A0A545SYC6_9RHOB</name>
<evidence type="ECO:0000313" key="2">
    <source>
        <dbReference type="Proteomes" id="UP000315816"/>
    </source>
</evidence>
<reference evidence="1 2" key="1">
    <citation type="submission" date="2019-06" db="EMBL/GenBank/DDBJ databases">
        <title>A novel species of marine bacteria.</title>
        <authorList>
            <person name="Wang Y."/>
        </authorList>
    </citation>
    <scope>NUCLEOTIDE SEQUENCE [LARGE SCALE GENOMIC DNA]</scope>
    <source>
        <strain evidence="1 2">MA1-10</strain>
    </source>
</reference>
<gene>
    <name evidence="1" type="ORF">FIL88_00925</name>
</gene>
<proteinExistence type="predicted"/>
<dbReference type="PANTHER" id="PTHR43861">
    <property type="entry name" value="TRANS-ACONITATE 2-METHYLTRANSFERASE-RELATED"/>
    <property type="match status" value="1"/>
</dbReference>
<dbReference type="PANTHER" id="PTHR43861:SF1">
    <property type="entry name" value="TRANS-ACONITATE 2-METHYLTRANSFERASE"/>
    <property type="match status" value="1"/>
</dbReference>
<keyword evidence="1" id="KW-0808">Transferase</keyword>
<dbReference type="AlphaFoldDB" id="A0A545SYC6"/>
<dbReference type="SUPFAM" id="SSF53335">
    <property type="entry name" value="S-adenosyl-L-methionine-dependent methyltransferases"/>
    <property type="match status" value="1"/>
</dbReference>